<evidence type="ECO:0000259" key="6">
    <source>
        <dbReference type="Pfam" id="PF00496"/>
    </source>
</evidence>
<keyword evidence="3" id="KW-0813">Transport</keyword>
<feature type="chain" id="PRO_5013004931" evidence="5">
    <location>
        <begin position="21"/>
        <end position="514"/>
    </location>
</feature>
<dbReference type="AlphaFoldDB" id="A0A1X6Y6G9"/>
<dbReference type="InterPro" id="IPR039424">
    <property type="entry name" value="SBP_5"/>
</dbReference>
<accession>A0A1X6Y6G9</accession>
<dbReference type="PIRSF" id="PIRSF002741">
    <property type="entry name" value="MppA"/>
    <property type="match status" value="1"/>
</dbReference>
<gene>
    <name evidence="7" type="primary">appA</name>
    <name evidence="7" type="ORF">ROA7450_00114</name>
</gene>
<dbReference type="Gene3D" id="3.90.76.10">
    <property type="entry name" value="Dipeptide-binding Protein, Domain 1"/>
    <property type="match status" value="1"/>
</dbReference>
<sequence>MTPSFTRRGFLKSTAATAMAASVPFAPAAAAPKRGGHFRAGMAAGQTTDTLNPGTWDNSFTVSMAYAVHGYLTEVAADGSLKPLLAESWEAADGAATWHLKIRDGVAYHSGQTVTAEDVVASLNFHRGETSTSAAKPLLAPVVDISIEGGNTVVIKLDAGNADFPFILSDYHMPICKIEGNSIDWKSGDGCGSYVLKNFSPGVSATLERNPNHWKSDIAFFDSIELLTLLDLNARTTAMISGDVDAIDRLDLKTVALLGRKPGVQINSVAGNQHYTFAMNAGMDPFSENHVRMALKHAINREELVEKILFGYGSVGNDHPIGSGQRFFNSELAQTPYDPDKAKWHLSQAGIDGLDISLSAADAAFGGAVDAAVLFQNSAKPAGIQIDAIREPNDGYWSDVWMKKPFTTVYWSGRPTEDQMFSLTYQCGAAWNDGFWCNERFDKLLIKARSELDETKRREMYYEMQTTLNQNGSTVIPMFANFVFANTDKVGHPEQLGSNWDLDGQRWLERWWFV</sequence>
<dbReference type="InterPro" id="IPR006311">
    <property type="entry name" value="TAT_signal"/>
</dbReference>
<keyword evidence="8" id="KW-1185">Reference proteome</keyword>
<dbReference type="OrthoDB" id="9803988at2"/>
<evidence type="ECO:0000256" key="1">
    <source>
        <dbReference type="ARBA" id="ARBA00004418"/>
    </source>
</evidence>
<protein>
    <submittedName>
        <fullName evidence="7">Oligopeptide-binding protein AppA</fullName>
    </submittedName>
</protein>
<evidence type="ECO:0000256" key="3">
    <source>
        <dbReference type="ARBA" id="ARBA00022448"/>
    </source>
</evidence>
<evidence type="ECO:0000256" key="4">
    <source>
        <dbReference type="ARBA" id="ARBA00022729"/>
    </source>
</evidence>
<dbReference type="Pfam" id="PF00496">
    <property type="entry name" value="SBP_bac_5"/>
    <property type="match status" value="1"/>
</dbReference>
<dbReference type="Gene3D" id="3.40.190.10">
    <property type="entry name" value="Periplasmic binding protein-like II"/>
    <property type="match status" value="1"/>
</dbReference>
<dbReference type="EMBL" id="FWFX01000001">
    <property type="protein sequence ID" value="SLN11805.1"/>
    <property type="molecule type" value="Genomic_DNA"/>
</dbReference>
<proteinExistence type="inferred from homology"/>
<feature type="domain" description="Solute-binding protein family 5" evidence="6">
    <location>
        <begin position="81"/>
        <end position="429"/>
    </location>
</feature>
<dbReference type="SUPFAM" id="SSF53850">
    <property type="entry name" value="Periplasmic binding protein-like II"/>
    <property type="match status" value="1"/>
</dbReference>
<dbReference type="GO" id="GO:0030288">
    <property type="term" value="C:outer membrane-bounded periplasmic space"/>
    <property type="evidence" value="ECO:0007669"/>
    <property type="project" value="UniProtKB-ARBA"/>
</dbReference>
<dbReference type="PANTHER" id="PTHR30290:SF10">
    <property type="entry name" value="PERIPLASMIC OLIGOPEPTIDE-BINDING PROTEIN-RELATED"/>
    <property type="match status" value="1"/>
</dbReference>
<comment type="subcellular location">
    <subcellularLocation>
        <location evidence="1">Periplasm</location>
    </subcellularLocation>
</comment>
<organism evidence="7 8">
    <name type="scientific">Roseovarius albus</name>
    <dbReference type="NCBI Taxonomy" id="1247867"/>
    <lineage>
        <taxon>Bacteria</taxon>
        <taxon>Pseudomonadati</taxon>
        <taxon>Pseudomonadota</taxon>
        <taxon>Alphaproteobacteria</taxon>
        <taxon>Rhodobacterales</taxon>
        <taxon>Roseobacteraceae</taxon>
        <taxon>Roseovarius</taxon>
    </lineage>
</organism>
<name>A0A1X6Y6G9_9RHOB</name>
<comment type="similarity">
    <text evidence="2">Belongs to the bacterial solute-binding protein 5 family.</text>
</comment>
<evidence type="ECO:0000313" key="7">
    <source>
        <dbReference type="EMBL" id="SLN11805.1"/>
    </source>
</evidence>
<dbReference type="InterPro" id="IPR030678">
    <property type="entry name" value="Peptide/Ni-bd"/>
</dbReference>
<dbReference type="Proteomes" id="UP000193061">
    <property type="component" value="Unassembled WGS sequence"/>
</dbReference>
<dbReference type="PANTHER" id="PTHR30290">
    <property type="entry name" value="PERIPLASMIC BINDING COMPONENT OF ABC TRANSPORTER"/>
    <property type="match status" value="1"/>
</dbReference>
<dbReference type="RefSeq" id="WP_085803676.1">
    <property type="nucleotide sequence ID" value="NZ_FWFX01000001.1"/>
</dbReference>
<dbReference type="GO" id="GO:1904680">
    <property type="term" value="F:peptide transmembrane transporter activity"/>
    <property type="evidence" value="ECO:0007669"/>
    <property type="project" value="TreeGrafter"/>
</dbReference>
<dbReference type="PROSITE" id="PS51318">
    <property type="entry name" value="TAT"/>
    <property type="match status" value="1"/>
</dbReference>
<dbReference type="InterPro" id="IPR000914">
    <property type="entry name" value="SBP_5_dom"/>
</dbReference>
<keyword evidence="4 5" id="KW-0732">Signal</keyword>
<evidence type="ECO:0000256" key="2">
    <source>
        <dbReference type="ARBA" id="ARBA00005695"/>
    </source>
</evidence>
<evidence type="ECO:0000256" key="5">
    <source>
        <dbReference type="SAM" id="SignalP"/>
    </source>
</evidence>
<dbReference type="GO" id="GO:0015833">
    <property type="term" value="P:peptide transport"/>
    <property type="evidence" value="ECO:0007669"/>
    <property type="project" value="TreeGrafter"/>
</dbReference>
<dbReference type="GO" id="GO:0043190">
    <property type="term" value="C:ATP-binding cassette (ABC) transporter complex"/>
    <property type="evidence" value="ECO:0007669"/>
    <property type="project" value="InterPro"/>
</dbReference>
<feature type="signal peptide" evidence="5">
    <location>
        <begin position="1"/>
        <end position="20"/>
    </location>
</feature>
<reference evidence="7 8" key="1">
    <citation type="submission" date="2017-03" db="EMBL/GenBank/DDBJ databases">
        <authorList>
            <person name="Afonso C.L."/>
            <person name="Miller P.J."/>
            <person name="Scott M.A."/>
            <person name="Spackman E."/>
            <person name="Goraichik I."/>
            <person name="Dimitrov K.M."/>
            <person name="Suarez D.L."/>
            <person name="Swayne D.E."/>
        </authorList>
    </citation>
    <scope>NUCLEOTIDE SEQUENCE [LARGE SCALE GENOMIC DNA]</scope>
    <source>
        <strain evidence="7 8">CECT 7450</strain>
    </source>
</reference>
<dbReference type="Gene3D" id="3.10.105.10">
    <property type="entry name" value="Dipeptide-binding Protein, Domain 3"/>
    <property type="match status" value="1"/>
</dbReference>
<dbReference type="CDD" id="cd08503">
    <property type="entry name" value="PBP2_NikA_DppA_OppA_like_17"/>
    <property type="match status" value="1"/>
</dbReference>
<evidence type="ECO:0000313" key="8">
    <source>
        <dbReference type="Proteomes" id="UP000193061"/>
    </source>
</evidence>